<accession>A0A7E4VL73</accession>
<dbReference type="GO" id="GO:0005737">
    <property type="term" value="C:cytoplasm"/>
    <property type="evidence" value="ECO:0007669"/>
    <property type="project" value="TreeGrafter"/>
</dbReference>
<dbReference type="InterPro" id="IPR008979">
    <property type="entry name" value="Galactose-bd-like_sf"/>
</dbReference>
<dbReference type="WBParaSite" id="Pan_g21497.t1">
    <property type="protein sequence ID" value="Pan_g21497.t1"/>
    <property type="gene ID" value="Pan_g21497"/>
</dbReference>
<dbReference type="GO" id="GO:0008344">
    <property type="term" value="P:adult locomotory behavior"/>
    <property type="evidence" value="ECO:0007669"/>
    <property type="project" value="TreeGrafter"/>
</dbReference>
<feature type="chain" id="PRO_5028906558" evidence="1">
    <location>
        <begin position="21"/>
        <end position="258"/>
    </location>
</feature>
<reference evidence="3" key="2">
    <citation type="submission" date="2020-10" db="UniProtKB">
        <authorList>
            <consortium name="WormBaseParasite"/>
        </authorList>
    </citation>
    <scope>IDENTIFICATION</scope>
</reference>
<evidence type="ECO:0000313" key="2">
    <source>
        <dbReference type="Proteomes" id="UP000492821"/>
    </source>
</evidence>
<dbReference type="GO" id="GO:0050804">
    <property type="term" value="P:modulation of chemical synaptic transmission"/>
    <property type="evidence" value="ECO:0007669"/>
    <property type="project" value="TreeGrafter"/>
</dbReference>
<proteinExistence type="predicted"/>
<dbReference type="InterPro" id="IPR052407">
    <property type="entry name" value="BTB_POZ_domain_cont_9"/>
</dbReference>
<dbReference type="Proteomes" id="UP000492821">
    <property type="component" value="Unassembled WGS sequence"/>
</dbReference>
<sequence length="258" mass="28711">MAWHIFGVLQVAISVKVVQLEELTVNRLKSICSTDNIYNVLNDAANLGLECIPAHCLLQLKMITPNSGLLTVNSGCSALFTSRTKGITLKHAIGGDNENVSIDLKRISTLNYLEMELAEGDWSYWIAVSTDNVEWTRIIDYSDFICRSVQRLFFKERQVRYIRICGTAPANGIFEILRLKTYRSTELFEVDTQTGIVIPSENVALTKKNAVVIQGENEFGGMLNATASTSALTKLIGREYLAKKRNKSGDTLILISNL</sequence>
<organism evidence="2 3">
    <name type="scientific">Panagrellus redivivus</name>
    <name type="common">Microworm</name>
    <dbReference type="NCBI Taxonomy" id="6233"/>
    <lineage>
        <taxon>Eukaryota</taxon>
        <taxon>Metazoa</taxon>
        <taxon>Ecdysozoa</taxon>
        <taxon>Nematoda</taxon>
        <taxon>Chromadorea</taxon>
        <taxon>Rhabditida</taxon>
        <taxon>Tylenchina</taxon>
        <taxon>Panagrolaimomorpha</taxon>
        <taxon>Panagrolaimoidea</taxon>
        <taxon>Panagrolaimidae</taxon>
        <taxon>Panagrellus</taxon>
    </lineage>
</organism>
<dbReference type="PANTHER" id="PTHR46306:SF1">
    <property type="entry name" value="BTB_POZ DOMAIN-CONTAINING PROTEIN 9"/>
    <property type="match status" value="1"/>
</dbReference>
<dbReference type="PANTHER" id="PTHR46306">
    <property type="entry name" value="BTB/POZ DOMAIN-CONTAINING PROTEIN 9"/>
    <property type="match status" value="1"/>
</dbReference>
<keyword evidence="1" id="KW-0732">Signal</keyword>
<keyword evidence="2" id="KW-1185">Reference proteome</keyword>
<name>A0A7E4VL73_PANRE</name>
<evidence type="ECO:0000256" key="1">
    <source>
        <dbReference type="SAM" id="SignalP"/>
    </source>
</evidence>
<dbReference type="Gene3D" id="2.60.120.260">
    <property type="entry name" value="Galactose-binding domain-like"/>
    <property type="match status" value="1"/>
</dbReference>
<evidence type="ECO:0000313" key="3">
    <source>
        <dbReference type="WBParaSite" id="Pan_g21497.t1"/>
    </source>
</evidence>
<reference evidence="2" key="1">
    <citation type="journal article" date="2013" name="Genetics">
        <title>The draft genome and transcriptome of Panagrellus redivivus are shaped by the harsh demands of a free-living lifestyle.</title>
        <authorList>
            <person name="Srinivasan J."/>
            <person name="Dillman A.R."/>
            <person name="Macchietto M.G."/>
            <person name="Heikkinen L."/>
            <person name="Lakso M."/>
            <person name="Fracchia K.M."/>
            <person name="Antoshechkin I."/>
            <person name="Mortazavi A."/>
            <person name="Wong G."/>
            <person name="Sternberg P.W."/>
        </authorList>
    </citation>
    <scope>NUCLEOTIDE SEQUENCE [LARGE SCALE GENOMIC DNA]</scope>
    <source>
        <strain evidence="2">MT8872</strain>
    </source>
</reference>
<dbReference type="AlphaFoldDB" id="A0A7E4VL73"/>
<feature type="signal peptide" evidence="1">
    <location>
        <begin position="1"/>
        <end position="20"/>
    </location>
</feature>
<dbReference type="GO" id="GO:0048512">
    <property type="term" value="P:circadian behavior"/>
    <property type="evidence" value="ECO:0007669"/>
    <property type="project" value="TreeGrafter"/>
</dbReference>
<protein>
    <submittedName>
        <fullName evidence="3">F5/8 type C domain-containing protein</fullName>
    </submittedName>
</protein>
<dbReference type="SUPFAM" id="SSF49785">
    <property type="entry name" value="Galactose-binding domain-like"/>
    <property type="match status" value="1"/>
</dbReference>